<name>A0AAV5MHV2_9ROSI</name>
<accession>A0AAV5MHV2</accession>
<evidence type="ECO:0000313" key="1">
    <source>
        <dbReference type="EMBL" id="GKV49471.1"/>
    </source>
</evidence>
<dbReference type="AlphaFoldDB" id="A0AAV5MHV2"/>
<sequence>MDVHRFSAENQFEAMSCLVQSMIPEEKENFFMELFP</sequence>
<evidence type="ECO:0000313" key="2">
    <source>
        <dbReference type="Proteomes" id="UP001054252"/>
    </source>
</evidence>
<dbReference type="EMBL" id="BPVZ01000301">
    <property type="protein sequence ID" value="GKV49471.1"/>
    <property type="molecule type" value="Genomic_DNA"/>
</dbReference>
<comment type="caution">
    <text evidence="1">The sequence shown here is derived from an EMBL/GenBank/DDBJ whole genome shotgun (WGS) entry which is preliminary data.</text>
</comment>
<protein>
    <submittedName>
        <fullName evidence="1">Uncharacterized protein</fullName>
    </submittedName>
</protein>
<proteinExistence type="predicted"/>
<keyword evidence="2" id="KW-1185">Reference proteome</keyword>
<gene>
    <name evidence="1" type="ORF">SLEP1_g56221</name>
</gene>
<dbReference type="Proteomes" id="UP001054252">
    <property type="component" value="Unassembled WGS sequence"/>
</dbReference>
<organism evidence="1 2">
    <name type="scientific">Rubroshorea leprosula</name>
    <dbReference type="NCBI Taxonomy" id="152421"/>
    <lineage>
        <taxon>Eukaryota</taxon>
        <taxon>Viridiplantae</taxon>
        <taxon>Streptophyta</taxon>
        <taxon>Embryophyta</taxon>
        <taxon>Tracheophyta</taxon>
        <taxon>Spermatophyta</taxon>
        <taxon>Magnoliopsida</taxon>
        <taxon>eudicotyledons</taxon>
        <taxon>Gunneridae</taxon>
        <taxon>Pentapetalae</taxon>
        <taxon>rosids</taxon>
        <taxon>malvids</taxon>
        <taxon>Malvales</taxon>
        <taxon>Dipterocarpaceae</taxon>
        <taxon>Rubroshorea</taxon>
    </lineage>
</organism>
<reference evidence="1 2" key="1">
    <citation type="journal article" date="2021" name="Commun. Biol.">
        <title>The genome of Shorea leprosula (Dipterocarpaceae) highlights the ecological relevance of drought in aseasonal tropical rainforests.</title>
        <authorList>
            <person name="Ng K.K.S."/>
            <person name="Kobayashi M.J."/>
            <person name="Fawcett J.A."/>
            <person name="Hatakeyama M."/>
            <person name="Paape T."/>
            <person name="Ng C.H."/>
            <person name="Ang C.C."/>
            <person name="Tnah L.H."/>
            <person name="Lee C.T."/>
            <person name="Nishiyama T."/>
            <person name="Sese J."/>
            <person name="O'Brien M.J."/>
            <person name="Copetti D."/>
            <person name="Mohd Noor M.I."/>
            <person name="Ong R.C."/>
            <person name="Putra M."/>
            <person name="Sireger I.Z."/>
            <person name="Indrioko S."/>
            <person name="Kosugi Y."/>
            <person name="Izuno A."/>
            <person name="Isagi Y."/>
            <person name="Lee S.L."/>
            <person name="Shimizu K.K."/>
        </authorList>
    </citation>
    <scope>NUCLEOTIDE SEQUENCE [LARGE SCALE GENOMIC DNA]</scope>
    <source>
        <strain evidence="1">214</strain>
    </source>
</reference>